<evidence type="ECO:0000313" key="2">
    <source>
        <dbReference type="EMBL" id="KAJ8352721.1"/>
    </source>
</evidence>
<name>A0A9Q1IUF7_SYNKA</name>
<dbReference type="FunFam" id="3.30.70.270:FF:000020">
    <property type="entry name" value="Transposon Tf2-6 polyprotein-like Protein"/>
    <property type="match status" value="1"/>
</dbReference>
<protein>
    <recommendedName>
        <fullName evidence="1">Reverse transcriptase/retrotransposon-derived protein RNase H-like domain-containing protein</fullName>
    </recommendedName>
</protein>
<dbReference type="InterPro" id="IPR043502">
    <property type="entry name" value="DNA/RNA_pol_sf"/>
</dbReference>
<proteinExistence type="predicted"/>
<dbReference type="InterPro" id="IPR043128">
    <property type="entry name" value="Rev_trsase/Diguanyl_cyclase"/>
</dbReference>
<organism evidence="2 3">
    <name type="scientific">Synaphobranchus kaupii</name>
    <name type="common">Kaup's arrowtooth eel</name>
    <dbReference type="NCBI Taxonomy" id="118154"/>
    <lineage>
        <taxon>Eukaryota</taxon>
        <taxon>Metazoa</taxon>
        <taxon>Chordata</taxon>
        <taxon>Craniata</taxon>
        <taxon>Vertebrata</taxon>
        <taxon>Euteleostomi</taxon>
        <taxon>Actinopterygii</taxon>
        <taxon>Neopterygii</taxon>
        <taxon>Teleostei</taxon>
        <taxon>Anguilliformes</taxon>
        <taxon>Synaphobranchidae</taxon>
        <taxon>Synaphobranchus</taxon>
    </lineage>
</organism>
<keyword evidence="3" id="KW-1185">Reference proteome</keyword>
<accession>A0A9Q1IUF7</accession>
<feature type="domain" description="Reverse transcriptase/retrotransposon-derived protein RNase H-like" evidence="1">
    <location>
        <begin position="75"/>
        <end position="130"/>
    </location>
</feature>
<dbReference type="PANTHER" id="PTHR34072">
    <property type="entry name" value="ENZYMATIC POLYPROTEIN-RELATED"/>
    <property type="match status" value="1"/>
</dbReference>
<dbReference type="Gene3D" id="3.30.70.270">
    <property type="match status" value="1"/>
</dbReference>
<evidence type="ECO:0000259" key="1">
    <source>
        <dbReference type="Pfam" id="PF17919"/>
    </source>
</evidence>
<gene>
    <name evidence="2" type="ORF">SKAU_G00241970</name>
</gene>
<dbReference type="Proteomes" id="UP001152622">
    <property type="component" value="Chromosome 8"/>
</dbReference>
<reference evidence="2" key="1">
    <citation type="journal article" date="2023" name="Science">
        <title>Genome structures resolve the early diversification of teleost fishes.</title>
        <authorList>
            <person name="Parey E."/>
            <person name="Louis A."/>
            <person name="Montfort J."/>
            <person name="Bouchez O."/>
            <person name="Roques C."/>
            <person name="Iampietro C."/>
            <person name="Lluch J."/>
            <person name="Castinel A."/>
            <person name="Donnadieu C."/>
            <person name="Desvignes T."/>
            <person name="Floi Bucao C."/>
            <person name="Jouanno E."/>
            <person name="Wen M."/>
            <person name="Mejri S."/>
            <person name="Dirks R."/>
            <person name="Jansen H."/>
            <person name="Henkel C."/>
            <person name="Chen W.J."/>
            <person name="Zahm M."/>
            <person name="Cabau C."/>
            <person name="Klopp C."/>
            <person name="Thompson A.W."/>
            <person name="Robinson-Rechavi M."/>
            <person name="Braasch I."/>
            <person name="Lecointre G."/>
            <person name="Bobe J."/>
            <person name="Postlethwait J.H."/>
            <person name="Berthelot C."/>
            <person name="Roest Crollius H."/>
            <person name="Guiguen Y."/>
        </authorList>
    </citation>
    <scope>NUCLEOTIDE SEQUENCE</scope>
    <source>
        <strain evidence="2">WJC10195</strain>
    </source>
</reference>
<comment type="caution">
    <text evidence="2">The sequence shown here is derived from an EMBL/GenBank/DDBJ whole genome shotgun (WGS) entry which is preliminary data.</text>
</comment>
<dbReference type="SUPFAM" id="SSF56672">
    <property type="entry name" value="DNA/RNA polymerases"/>
    <property type="match status" value="1"/>
</dbReference>
<evidence type="ECO:0000313" key="3">
    <source>
        <dbReference type="Proteomes" id="UP001152622"/>
    </source>
</evidence>
<dbReference type="AlphaFoldDB" id="A0A9Q1IUF7"/>
<dbReference type="Pfam" id="PF17919">
    <property type="entry name" value="RT_RNaseH_2"/>
    <property type="match status" value="1"/>
</dbReference>
<dbReference type="PANTHER" id="PTHR34072:SF49">
    <property type="entry name" value="RIBONUCLEASE H"/>
    <property type="match status" value="1"/>
</dbReference>
<dbReference type="OrthoDB" id="8052860at2759"/>
<dbReference type="InterPro" id="IPR041577">
    <property type="entry name" value="RT_RNaseH_2"/>
</dbReference>
<dbReference type="EMBL" id="JAINUF010000008">
    <property type="protein sequence ID" value="KAJ8352721.1"/>
    <property type="molecule type" value="Genomic_DNA"/>
</dbReference>
<sequence>MLYPVATGPTKIDAVSKWQRPNHVAELRSFLSFASYYRRFVDGFAKLAAPLHQLAAELSGTETRKKSEQNLMAAWTTECEQSFEGVKSKLVEAPVLAYASFSLPFILEMDASHSGLGAVLSQEQDGSRFHHTQLLGVLDQKEGPRCSRMASDVQGSPGAGQAVGSHSGARWCALSQRLFPRRR</sequence>